<dbReference type="EMBL" id="ML975156">
    <property type="protein sequence ID" value="KAF1812907.1"/>
    <property type="molecule type" value="Genomic_DNA"/>
</dbReference>
<evidence type="ECO:0000259" key="1">
    <source>
        <dbReference type="PROSITE" id="PS50181"/>
    </source>
</evidence>
<dbReference type="PROSITE" id="PS50181">
    <property type="entry name" value="FBOX"/>
    <property type="match status" value="1"/>
</dbReference>
<reference evidence="4" key="3">
    <citation type="submission" date="2025-04" db="UniProtKB">
        <authorList>
            <consortium name="RefSeq"/>
        </authorList>
    </citation>
    <scope>IDENTIFICATION</scope>
    <source>
        <strain evidence="4">CBS 781.70</strain>
    </source>
</reference>
<keyword evidence="3" id="KW-1185">Reference proteome</keyword>
<protein>
    <recommendedName>
        <fullName evidence="1">F-box domain-containing protein</fullName>
    </recommendedName>
</protein>
<feature type="non-terminal residue" evidence="2">
    <location>
        <position position="1"/>
    </location>
</feature>
<evidence type="ECO:0000313" key="4">
    <source>
        <dbReference type="RefSeq" id="XP_033534538.1"/>
    </source>
</evidence>
<accession>A0A6G1G4A4</accession>
<gene>
    <name evidence="2 4" type="ORF">P152DRAFT_384177</name>
</gene>
<evidence type="ECO:0000313" key="2">
    <source>
        <dbReference type="EMBL" id="KAF1812907.1"/>
    </source>
</evidence>
<organism evidence="2">
    <name type="scientific">Eremomyces bilateralis CBS 781.70</name>
    <dbReference type="NCBI Taxonomy" id="1392243"/>
    <lineage>
        <taxon>Eukaryota</taxon>
        <taxon>Fungi</taxon>
        <taxon>Dikarya</taxon>
        <taxon>Ascomycota</taxon>
        <taxon>Pezizomycotina</taxon>
        <taxon>Dothideomycetes</taxon>
        <taxon>Dothideomycetes incertae sedis</taxon>
        <taxon>Eremomycetales</taxon>
        <taxon>Eremomycetaceae</taxon>
        <taxon>Eremomyces</taxon>
    </lineage>
</organism>
<dbReference type="Gene3D" id="3.80.10.10">
    <property type="entry name" value="Ribonuclease Inhibitor"/>
    <property type="match status" value="1"/>
</dbReference>
<evidence type="ECO:0000313" key="3">
    <source>
        <dbReference type="Proteomes" id="UP000504638"/>
    </source>
</evidence>
<reference evidence="2 4" key="1">
    <citation type="submission" date="2020-01" db="EMBL/GenBank/DDBJ databases">
        <authorList>
            <consortium name="DOE Joint Genome Institute"/>
            <person name="Haridas S."/>
            <person name="Albert R."/>
            <person name="Binder M."/>
            <person name="Bloem J."/>
            <person name="Labutti K."/>
            <person name="Salamov A."/>
            <person name="Andreopoulos B."/>
            <person name="Baker S.E."/>
            <person name="Barry K."/>
            <person name="Bills G."/>
            <person name="Bluhm B.H."/>
            <person name="Cannon C."/>
            <person name="Castanera R."/>
            <person name="Culley D.E."/>
            <person name="Daum C."/>
            <person name="Ezra D."/>
            <person name="Gonzalez J.B."/>
            <person name="Henrissat B."/>
            <person name="Kuo A."/>
            <person name="Liang C."/>
            <person name="Lipzen A."/>
            <person name="Lutzoni F."/>
            <person name="Magnuson J."/>
            <person name="Mondo S."/>
            <person name="Nolan M."/>
            <person name="Ohm R."/>
            <person name="Pangilinan J."/>
            <person name="Park H.-J."/>
            <person name="Ramirez L."/>
            <person name="Alfaro M."/>
            <person name="Sun H."/>
            <person name="Tritt A."/>
            <person name="Yoshinaga Y."/>
            <person name="Zwiers L.-H."/>
            <person name="Turgeon B.G."/>
            <person name="Goodwin S.B."/>
            <person name="Spatafora J.W."/>
            <person name="Crous P.W."/>
            <person name="Grigoriev I.V."/>
        </authorList>
    </citation>
    <scope>NUCLEOTIDE SEQUENCE</scope>
    <source>
        <strain evidence="2 4">CBS 781.70</strain>
    </source>
</reference>
<dbReference type="GeneID" id="54416367"/>
<sequence length="364" mass="41004">PLVALPMELLLNISSNLITTDLGSFRRSCKTIELSLRQDFALEFFTKKQFMLTYPSLKALNDIAEHPYFSKILKNVVIGLDRYKNRISRDIAGSSADENDKSYRFYKGREEQFFLIYSGGARNLLAKAFRNLPALQTVGLRDVNSRGRNRDGHNMPWHSYGAPTIVQETGHQMVMNSTFMNSQAEYPSLAFQILFHALGDAGAKPEIVEVFLRMSMAGLNADGFSMPPHLRPAMEPVLAGLKTVLLAVDGAFLNTHDSDGLHIFQQSRSDKFKRFLQACPNLTHLRLNFQNKSGIDAFLEWFVGCSGWELASKSPCQSQHVLPPEFPHLKTLDFGLADITPVIILLALKRYPTITSMSFWKVIL</sequence>
<dbReference type="Proteomes" id="UP000504638">
    <property type="component" value="Unplaced"/>
</dbReference>
<dbReference type="InterPro" id="IPR001810">
    <property type="entry name" value="F-box_dom"/>
</dbReference>
<dbReference type="InterPro" id="IPR032675">
    <property type="entry name" value="LRR_dom_sf"/>
</dbReference>
<feature type="domain" description="F-box" evidence="1">
    <location>
        <begin position="1"/>
        <end position="48"/>
    </location>
</feature>
<reference evidence="4" key="2">
    <citation type="submission" date="2020-04" db="EMBL/GenBank/DDBJ databases">
        <authorList>
            <consortium name="NCBI Genome Project"/>
        </authorList>
    </citation>
    <scope>NUCLEOTIDE SEQUENCE</scope>
    <source>
        <strain evidence="4">CBS 781.70</strain>
    </source>
</reference>
<dbReference type="AlphaFoldDB" id="A0A6G1G4A4"/>
<name>A0A6G1G4A4_9PEZI</name>
<feature type="non-terminal residue" evidence="2">
    <location>
        <position position="364"/>
    </location>
</feature>
<dbReference type="RefSeq" id="XP_033534538.1">
    <property type="nucleotide sequence ID" value="XM_033675797.1"/>
</dbReference>
<proteinExistence type="predicted"/>
<dbReference type="OrthoDB" id="5279008at2759"/>